<evidence type="ECO:0000313" key="2">
    <source>
        <dbReference type="EMBL" id="CAF3513953.1"/>
    </source>
</evidence>
<dbReference type="Proteomes" id="UP000663873">
    <property type="component" value="Unassembled WGS sequence"/>
</dbReference>
<dbReference type="AlphaFoldDB" id="A0A817QTG7"/>
<dbReference type="Proteomes" id="UP000663862">
    <property type="component" value="Unassembled WGS sequence"/>
</dbReference>
<accession>A0A817QTG7</accession>
<dbReference type="Proteomes" id="UP000663833">
    <property type="component" value="Unassembled WGS sequence"/>
</dbReference>
<dbReference type="OrthoDB" id="10043343at2759"/>
<keyword evidence="8" id="KW-1185">Reference proteome</keyword>
<evidence type="ECO:0000313" key="5">
    <source>
        <dbReference type="EMBL" id="CAF4575334.1"/>
    </source>
</evidence>
<dbReference type="EMBL" id="CAJOBQ010002718">
    <property type="protein sequence ID" value="CAF4575334.1"/>
    <property type="molecule type" value="Genomic_DNA"/>
</dbReference>
<dbReference type="Proteomes" id="UP000663848">
    <property type="component" value="Unassembled WGS sequence"/>
</dbReference>
<evidence type="ECO:0000313" key="1">
    <source>
        <dbReference type="EMBL" id="CAF3229786.1"/>
    </source>
</evidence>
<reference evidence="1" key="1">
    <citation type="submission" date="2021-02" db="EMBL/GenBank/DDBJ databases">
        <authorList>
            <person name="Nowell W R."/>
        </authorList>
    </citation>
    <scope>NUCLEOTIDE SEQUENCE</scope>
</reference>
<dbReference type="EMBL" id="CAJNXB010002268">
    <property type="protein sequence ID" value="CAF3229786.1"/>
    <property type="molecule type" value="Genomic_DNA"/>
</dbReference>
<protein>
    <submittedName>
        <fullName evidence="1">Uncharacterized protein</fullName>
    </submittedName>
</protein>
<dbReference type="EMBL" id="CAJOBO010002884">
    <property type="protein sequence ID" value="CAF4472399.1"/>
    <property type="molecule type" value="Genomic_DNA"/>
</dbReference>
<dbReference type="EMBL" id="CAJOBP010001207">
    <property type="protein sequence ID" value="CAF4263814.1"/>
    <property type="molecule type" value="Genomic_DNA"/>
</dbReference>
<dbReference type="Proteomes" id="UP000663851">
    <property type="component" value="Unassembled WGS sequence"/>
</dbReference>
<organism evidence="1 7">
    <name type="scientific">Rotaria socialis</name>
    <dbReference type="NCBI Taxonomy" id="392032"/>
    <lineage>
        <taxon>Eukaryota</taxon>
        <taxon>Metazoa</taxon>
        <taxon>Spiralia</taxon>
        <taxon>Gnathifera</taxon>
        <taxon>Rotifera</taxon>
        <taxon>Eurotatoria</taxon>
        <taxon>Bdelloidea</taxon>
        <taxon>Philodinida</taxon>
        <taxon>Philodinidae</taxon>
        <taxon>Rotaria</taxon>
    </lineage>
</organism>
<proteinExistence type="predicted"/>
<gene>
    <name evidence="4" type="ORF">HFQ381_LOCUS25550</name>
    <name evidence="2" type="ORF">LUA448_LOCUS26047</name>
    <name evidence="6" type="ORF">QYT958_LOCUS18534</name>
    <name evidence="1" type="ORF">TIS948_LOCUS14045</name>
    <name evidence="5" type="ORF">TSG867_LOCUS26231</name>
    <name evidence="3" type="ORF">UJA718_LOCUS10333</name>
</gene>
<dbReference type="EMBL" id="CAJOBR010002940">
    <property type="protein sequence ID" value="CAF4713869.1"/>
    <property type="molecule type" value="Genomic_DNA"/>
</dbReference>
<evidence type="ECO:0000313" key="6">
    <source>
        <dbReference type="EMBL" id="CAF4713869.1"/>
    </source>
</evidence>
<dbReference type="EMBL" id="CAJNYD010003485">
    <property type="protein sequence ID" value="CAF3513953.1"/>
    <property type="molecule type" value="Genomic_DNA"/>
</dbReference>
<sequence length="82" mass="9486">MSLSKHSNLNTKLLPFNIMDLRDENFYDFIRQFAGEKAGELLSFQKCNSVDSLLGCIDVTTILHLESDELIDLKKEHVHYIE</sequence>
<evidence type="ECO:0000313" key="8">
    <source>
        <dbReference type="Proteomes" id="UP000663873"/>
    </source>
</evidence>
<evidence type="ECO:0000313" key="7">
    <source>
        <dbReference type="Proteomes" id="UP000663825"/>
    </source>
</evidence>
<evidence type="ECO:0000313" key="4">
    <source>
        <dbReference type="EMBL" id="CAF4472399.1"/>
    </source>
</evidence>
<name>A0A817QTG7_9BILA</name>
<comment type="caution">
    <text evidence="1">The sequence shown here is derived from an EMBL/GenBank/DDBJ whole genome shotgun (WGS) entry which is preliminary data.</text>
</comment>
<dbReference type="Proteomes" id="UP000663825">
    <property type="component" value="Unassembled WGS sequence"/>
</dbReference>
<evidence type="ECO:0000313" key="3">
    <source>
        <dbReference type="EMBL" id="CAF4263814.1"/>
    </source>
</evidence>